<sequence length="121" mass="14236">MNGFCFMIYRLKIFYRKLFTEKRFTRVAPKSNRIGLFVLKANYFRKPNIKSVSLASTRPELQLRSGAIMTLQSCPNAAVNLHDERRVRAIKVYYSFLKAYVVPLLLRRAFRVSSFEPHRVT</sequence>
<evidence type="ECO:0000313" key="1">
    <source>
        <dbReference type="EMBL" id="GBP90524.1"/>
    </source>
</evidence>
<keyword evidence="2" id="KW-1185">Reference proteome</keyword>
<evidence type="ECO:0000313" key="2">
    <source>
        <dbReference type="Proteomes" id="UP000299102"/>
    </source>
</evidence>
<reference evidence="1 2" key="1">
    <citation type="journal article" date="2019" name="Commun. Biol.">
        <title>The bagworm genome reveals a unique fibroin gene that provides high tensile strength.</title>
        <authorList>
            <person name="Kono N."/>
            <person name="Nakamura H."/>
            <person name="Ohtoshi R."/>
            <person name="Tomita M."/>
            <person name="Numata K."/>
            <person name="Arakawa K."/>
        </authorList>
    </citation>
    <scope>NUCLEOTIDE SEQUENCE [LARGE SCALE GENOMIC DNA]</scope>
</reference>
<comment type="caution">
    <text evidence="1">The sequence shown here is derived from an EMBL/GenBank/DDBJ whole genome shotgun (WGS) entry which is preliminary data.</text>
</comment>
<proteinExistence type="predicted"/>
<name>A0A4C1ZTP4_EUMVA</name>
<organism evidence="1 2">
    <name type="scientific">Eumeta variegata</name>
    <name type="common">Bagworm moth</name>
    <name type="synonym">Eumeta japonica</name>
    <dbReference type="NCBI Taxonomy" id="151549"/>
    <lineage>
        <taxon>Eukaryota</taxon>
        <taxon>Metazoa</taxon>
        <taxon>Ecdysozoa</taxon>
        <taxon>Arthropoda</taxon>
        <taxon>Hexapoda</taxon>
        <taxon>Insecta</taxon>
        <taxon>Pterygota</taxon>
        <taxon>Neoptera</taxon>
        <taxon>Endopterygota</taxon>
        <taxon>Lepidoptera</taxon>
        <taxon>Glossata</taxon>
        <taxon>Ditrysia</taxon>
        <taxon>Tineoidea</taxon>
        <taxon>Psychidae</taxon>
        <taxon>Oiketicinae</taxon>
        <taxon>Eumeta</taxon>
    </lineage>
</organism>
<protein>
    <submittedName>
        <fullName evidence="1">Uncharacterized protein</fullName>
    </submittedName>
</protein>
<accession>A0A4C1ZTP4</accession>
<dbReference type="AlphaFoldDB" id="A0A4C1ZTP4"/>
<dbReference type="EMBL" id="BGZK01002088">
    <property type="protein sequence ID" value="GBP90524.1"/>
    <property type="molecule type" value="Genomic_DNA"/>
</dbReference>
<gene>
    <name evidence="1" type="ORF">EVAR_68901_1</name>
</gene>
<dbReference type="Proteomes" id="UP000299102">
    <property type="component" value="Unassembled WGS sequence"/>
</dbReference>